<evidence type="ECO:0000256" key="2">
    <source>
        <dbReference type="ARBA" id="ARBA00022448"/>
    </source>
</evidence>
<feature type="transmembrane region" description="Helical" evidence="6">
    <location>
        <begin position="100"/>
        <end position="117"/>
    </location>
</feature>
<evidence type="ECO:0000259" key="7">
    <source>
        <dbReference type="PROSITE" id="PS50850"/>
    </source>
</evidence>
<evidence type="ECO:0000313" key="9">
    <source>
        <dbReference type="Proteomes" id="UP000292235"/>
    </source>
</evidence>
<dbReference type="EMBL" id="CP036455">
    <property type="protein sequence ID" value="QBI52704.1"/>
    <property type="molecule type" value="Genomic_DNA"/>
</dbReference>
<feature type="transmembrane region" description="Helical" evidence="6">
    <location>
        <begin position="374"/>
        <end position="398"/>
    </location>
</feature>
<gene>
    <name evidence="8" type="primary">iolT</name>
    <name evidence="8" type="ORF">EKD16_04480</name>
</gene>
<feature type="transmembrane region" description="Helical" evidence="6">
    <location>
        <begin position="347"/>
        <end position="368"/>
    </location>
</feature>
<dbReference type="GO" id="GO:0022857">
    <property type="term" value="F:transmembrane transporter activity"/>
    <property type="evidence" value="ECO:0007669"/>
    <property type="project" value="InterPro"/>
</dbReference>
<feature type="domain" description="Major facilitator superfamily (MFS) profile" evidence="7">
    <location>
        <begin position="31"/>
        <end position="469"/>
    </location>
</feature>
<evidence type="ECO:0000256" key="4">
    <source>
        <dbReference type="ARBA" id="ARBA00022989"/>
    </source>
</evidence>
<dbReference type="Gene3D" id="1.20.1250.20">
    <property type="entry name" value="MFS general substrate transporter like domains"/>
    <property type="match status" value="1"/>
</dbReference>
<organism evidence="8 9">
    <name type="scientific">Streptomonospora litoralis</name>
    <dbReference type="NCBI Taxonomy" id="2498135"/>
    <lineage>
        <taxon>Bacteria</taxon>
        <taxon>Bacillati</taxon>
        <taxon>Actinomycetota</taxon>
        <taxon>Actinomycetes</taxon>
        <taxon>Streptosporangiales</taxon>
        <taxon>Nocardiopsidaceae</taxon>
        <taxon>Streptomonospora</taxon>
    </lineage>
</organism>
<evidence type="ECO:0000313" key="8">
    <source>
        <dbReference type="EMBL" id="QBI52704.1"/>
    </source>
</evidence>
<dbReference type="Proteomes" id="UP000292235">
    <property type="component" value="Chromosome"/>
</dbReference>
<name>A0A4P6Q1W0_9ACTN</name>
<keyword evidence="9" id="KW-1185">Reference proteome</keyword>
<feature type="transmembrane region" description="Helical" evidence="6">
    <location>
        <begin position="281"/>
        <end position="305"/>
    </location>
</feature>
<keyword evidence="4 6" id="KW-1133">Transmembrane helix</keyword>
<protein>
    <submittedName>
        <fullName evidence="8">Major myo-inositol transporter IolT</fullName>
    </submittedName>
</protein>
<keyword evidence="5 6" id="KW-0472">Membrane</keyword>
<feature type="transmembrane region" description="Helical" evidence="6">
    <location>
        <begin position="27"/>
        <end position="50"/>
    </location>
</feature>
<dbReference type="PROSITE" id="PS50850">
    <property type="entry name" value="MFS"/>
    <property type="match status" value="1"/>
</dbReference>
<feature type="transmembrane region" description="Helical" evidence="6">
    <location>
        <begin position="70"/>
        <end position="88"/>
    </location>
</feature>
<dbReference type="InterPro" id="IPR036259">
    <property type="entry name" value="MFS_trans_sf"/>
</dbReference>
<evidence type="ECO:0000256" key="3">
    <source>
        <dbReference type="ARBA" id="ARBA00022692"/>
    </source>
</evidence>
<dbReference type="Pfam" id="PF00083">
    <property type="entry name" value="Sugar_tr"/>
    <property type="match status" value="1"/>
</dbReference>
<keyword evidence="2" id="KW-0813">Transport</keyword>
<dbReference type="CDD" id="cd17316">
    <property type="entry name" value="MFS_SV2_like"/>
    <property type="match status" value="1"/>
</dbReference>
<keyword evidence="3 6" id="KW-0812">Transmembrane</keyword>
<dbReference type="InterPro" id="IPR020846">
    <property type="entry name" value="MFS_dom"/>
</dbReference>
<feature type="transmembrane region" description="Helical" evidence="6">
    <location>
        <begin position="190"/>
        <end position="209"/>
    </location>
</feature>
<reference evidence="8 9" key="1">
    <citation type="submission" date="2019-02" db="EMBL/GenBank/DDBJ databases">
        <authorList>
            <person name="Khodamoradi S."/>
            <person name="Hahnke R.L."/>
            <person name="Kaempfer P."/>
            <person name="Schumann P."/>
            <person name="Rohde M."/>
            <person name="Steinert M."/>
            <person name="Luzhetskyy A."/>
            <person name="Wink J."/>
            <person name="Ruckert C."/>
        </authorList>
    </citation>
    <scope>NUCLEOTIDE SEQUENCE [LARGE SCALE GENOMIC DNA]</scope>
    <source>
        <strain evidence="8 9">M2</strain>
    </source>
</reference>
<dbReference type="SUPFAM" id="SSF103473">
    <property type="entry name" value="MFS general substrate transporter"/>
    <property type="match status" value="1"/>
</dbReference>
<feature type="transmembrane region" description="Helical" evidence="6">
    <location>
        <begin position="317"/>
        <end position="335"/>
    </location>
</feature>
<dbReference type="KEGG" id="strr:EKD16_04480"/>
<evidence type="ECO:0000256" key="6">
    <source>
        <dbReference type="SAM" id="Phobius"/>
    </source>
</evidence>
<comment type="subcellular location">
    <subcellularLocation>
        <location evidence="1">Cell membrane</location>
        <topology evidence="1">Multi-pass membrane protein</topology>
    </subcellularLocation>
</comment>
<feature type="transmembrane region" description="Helical" evidence="6">
    <location>
        <begin position="158"/>
        <end position="178"/>
    </location>
</feature>
<evidence type="ECO:0000256" key="1">
    <source>
        <dbReference type="ARBA" id="ARBA00004651"/>
    </source>
</evidence>
<feature type="transmembrane region" description="Helical" evidence="6">
    <location>
        <begin position="123"/>
        <end position="146"/>
    </location>
</feature>
<accession>A0A4P6Q1W0</accession>
<sequence length="487" mass="52303">MSAVSGRSMSVTTDIPARLDRLPWQRWHWLILIGLGSVWILDGLEVTIVGAVGSRITEEASGLGITEGQVGLAASIYVVGACLGALYFGHLTERYGRRKIFLVTLGVYLVATVLTAFSGNALWFYACRFFTGFGIGGEYAAINSAIDEMVPARLRGRIALIVNGSYWLGAAAGAAMAYPLLKPEVLPEFLGWRLLFAVGGVLGLIILVVRRIVPESPRWLIIHGREEEAERVVRGIEEEVEREANRSELPEPQSTLELEQRTRTTFRELARTIVATYPRRTIVGLALFAGQAFLYNAIFFTQALVLTNFFGVSSGVAPLYLIPLAIGNFLGPVLLGPLFDTLGRKPMIAGTYIGSGLLLVGTGVLFQAGVLTALTVTLCWCVVFFFASAGASSAYLTVSEIFPMETRPQAIALFYSVGTALGGILGPGLFGQLVASGEPSQIAFGYFLGAALMITAGVIHWIIGLEVARSSLENIADPLSKKAITSS</sequence>
<feature type="transmembrane region" description="Helical" evidence="6">
    <location>
        <begin position="442"/>
        <end position="463"/>
    </location>
</feature>
<dbReference type="InterPro" id="IPR005828">
    <property type="entry name" value="MFS_sugar_transport-like"/>
</dbReference>
<feature type="transmembrane region" description="Helical" evidence="6">
    <location>
        <begin position="410"/>
        <end position="430"/>
    </location>
</feature>
<proteinExistence type="predicted"/>
<dbReference type="GO" id="GO:0005886">
    <property type="term" value="C:plasma membrane"/>
    <property type="evidence" value="ECO:0007669"/>
    <property type="project" value="UniProtKB-SubCell"/>
</dbReference>
<dbReference type="AlphaFoldDB" id="A0A4P6Q1W0"/>
<dbReference type="PANTHER" id="PTHR23511">
    <property type="entry name" value="SYNAPTIC VESICLE GLYCOPROTEIN 2"/>
    <property type="match status" value="1"/>
</dbReference>
<evidence type="ECO:0000256" key="5">
    <source>
        <dbReference type="ARBA" id="ARBA00023136"/>
    </source>
</evidence>